<reference evidence="1" key="1">
    <citation type="submission" date="2014-11" db="EMBL/GenBank/DDBJ databases">
        <authorList>
            <person name="Amaro Gonzalez C."/>
        </authorList>
    </citation>
    <scope>NUCLEOTIDE SEQUENCE</scope>
</reference>
<evidence type="ECO:0000313" key="1">
    <source>
        <dbReference type="EMBL" id="JAI01522.1"/>
    </source>
</evidence>
<name>A0A0E9XGE3_ANGAN</name>
<accession>A0A0E9XGE3</accession>
<protein>
    <submittedName>
        <fullName evidence="1">Uncharacterized protein</fullName>
    </submittedName>
</protein>
<dbReference type="AlphaFoldDB" id="A0A0E9XGE3"/>
<dbReference type="EMBL" id="GBXM01007056">
    <property type="protein sequence ID" value="JAI01522.1"/>
    <property type="molecule type" value="Transcribed_RNA"/>
</dbReference>
<reference evidence="1" key="2">
    <citation type="journal article" date="2015" name="Fish Shellfish Immunol.">
        <title>Early steps in the European eel (Anguilla anguilla)-Vibrio vulnificus interaction in the gills: Role of the RtxA13 toxin.</title>
        <authorList>
            <person name="Callol A."/>
            <person name="Pajuelo D."/>
            <person name="Ebbesson L."/>
            <person name="Teles M."/>
            <person name="MacKenzie S."/>
            <person name="Amaro C."/>
        </authorList>
    </citation>
    <scope>NUCLEOTIDE SEQUENCE</scope>
</reference>
<organism evidence="1">
    <name type="scientific">Anguilla anguilla</name>
    <name type="common">European freshwater eel</name>
    <name type="synonym">Muraena anguilla</name>
    <dbReference type="NCBI Taxonomy" id="7936"/>
    <lineage>
        <taxon>Eukaryota</taxon>
        <taxon>Metazoa</taxon>
        <taxon>Chordata</taxon>
        <taxon>Craniata</taxon>
        <taxon>Vertebrata</taxon>
        <taxon>Euteleostomi</taxon>
        <taxon>Actinopterygii</taxon>
        <taxon>Neopterygii</taxon>
        <taxon>Teleostei</taxon>
        <taxon>Anguilliformes</taxon>
        <taxon>Anguillidae</taxon>
        <taxon>Anguilla</taxon>
    </lineage>
</organism>
<proteinExistence type="predicted"/>
<sequence>MGGRLMAPLLSAPCVYPTPYCVNTRFGCATYQHH</sequence>